<keyword evidence="6" id="KW-1185">Reference proteome</keyword>
<dbReference type="Proteomes" id="UP000747110">
    <property type="component" value="Unassembled WGS sequence"/>
</dbReference>
<feature type="compositionally biased region" description="Basic residues" evidence="2">
    <location>
        <begin position="384"/>
        <end position="393"/>
    </location>
</feature>
<organism evidence="4 6">
    <name type="scientific">Volvox reticuliferus</name>
    <dbReference type="NCBI Taxonomy" id="1737510"/>
    <lineage>
        <taxon>Eukaryota</taxon>
        <taxon>Viridiplantae</taxon>
        <taxon>Chlorophyta</taxon>
        <taxon>core chlorophytes</taxon>
        <taxon>Chlorophyceae</taxon>
        <taxon>CS clade</taxon>
        <taxon>Chlamydomonadales</taxon>
        <taxon>Volvocaceae</taxon>
        <taxon>Volvox</taxon>
    </lineage>
</organism>
<feature type="domain" description="SRR1-like" evidence="3">
    <location>
        <begin position="225"/>
        <end position="434"/>
    </location>
</feature>
<dbReference type="PANTHER" id="PTHR28626">
    <property type="entry name" value="SRR1-LIKE PROTEIN"/>
    <property type="match status" value="1"/>
</dbReference>
<dbReference type="GO" id="GO:0005634">
    <property type="term" value="C:nucleus"/>
    <property type="evidence" value="ECO:0007669"/>
    <property type="project" value="TreeGrafter"/>
</dbReference>
<proteinExistence type="inferred from homology"/>
<protein>
    <recommendedName>
        <fullName evidence="3">SRR1-like domain-containing protein</fullName>
    </recommendedName>
</protein>
<feature type="region of interest" description="Disordered" evidence="2">
    <location>
        <begin position="68"/>
        <end position="104"/>
    </location>
</feature>
<gene>
    <name evidence="4" type="ORF">Vretifemale_18985</name>
    <name evidence="5" type="ORF">Vretimale_17714</name>
</gene>
<sequence length="481" mass="50107">MNGGDDDDDGGWTVVHGKGKGKNRPKEAFLKRARDICCSIDARGAGSAACATQTSAATTDVTSTPASAADRGAVVPSSNAGSSAFHASKIKRQRGPTQIRERTPAEQCEQLLSSIRSCRQELADSPFFARLMAILSETATSHLHHMPYSSYMPDEPGAPGMAAAVRLADVEGRTGTVTVGDGGCHTRAAVEESAKDGSDMETSSAEGAGGGVGGSGVATPLTRWHCMRSLVVYGLGSPHLSRVSRYQLALVLLLRDQILSGLTSPVHLYDPAFDDVDRLALEQLGLQVVDVDEGAARRVVEPTFFYMPHCEAELYDALLRANWGGGVGCFSDPAAAATGSSSCSHSRSSGGLPLLVVLGNSFRQYLERWRMRRAGSGGAGGGSHKAHNAHRAHPQGGGAPGPVVRSCLAGAVAEFVTPDLRFPVPSAFNCMSLHLFPPSERLERLVAVGPDAVVVDATGLVESAGGKAEEVGGSTAMETVS</sequence>
<dbReference type="GO" id="GO:0005737">
    <property type="term" value="C:cytoplasm"/>
    <property type="evidence" value="ECO:0007669"/>
    <property type="project" value="TreeGrafter"/>
</dbReference>
<dbReference type="Pfam" id="PF07985">
    <property type="entry name" value="SRR1"/>
    <property type="match status" value="1"/>
</dbReference>
<dbReference type="InterPro" id="IPR040044">
    <property type="entry name" value="SRR1L"/>
</dbReference>
<feature type="region of interest" description="Disordered" evidence="2">
    <location>
        <begin position="192"/>
        <end position="213"/>
    </location>
</feature>
<comment type="similarity">
    <text evidence="1">Belongs to the SRR1 family.</text>
</comment>
<evidence type="ECO:0000313" key="4">
    <source>
        <dbReference type="EMBL" id="GIL91358.1"/>
    </source>
</evidence>
<evidence type="ECO:0000256" key="2">
    <source>
        <dbReference type="SAM" id="MobiDB-lite"/>
    </source>
</evidence>
<evidence type="ECO:0000313" key="5">
    <source>
        <dbReference type="EMBL" id="GIM14873.1"/>
    </source>
</evidence>
<accession>A0A8J4D3X3</accession>
<dbReference type="EMBL" id="BNCQ01000060">
    <property type="protein sequence ID" value="GIM14873.1"/>
    <property type="molecule type" value="Genomic_DNA"/>
</dbReference>
<name>A0A8J4D3X3_9CHLO</name>
<reference evidence="4" key="1">
    <citation type="journal article" date="2021" name="Proc. Natl. Acad. Sci. U.S.A.">
        <title>Three genomes in the algal genus Volvox reveal the fate of a haploid sex-determining region after a transition to homothallism.</title>
        <authorList>
            <person name="Yamamoto K."/>
            <person name="Hamaji T."/>
            <person name="Kawai-Toyooka H."/>
            <person name="Matsuzaki R."/>
            <person name="Takahashi F."/>
            <person name="Nishimura Y."/>
            <person name="Kawachi M."/>
            <person name="Noguchi H."/>
            <person name="Minakuchi Y."/>
            <person name="Umen J.G."/>
            <person name="Toyoda A."/>
            <person name="Nozaki H."/>
        </authorList>
    </citation>
    <scope>NUCLEOTIDE SEQUENCE</scope>
    <source>
        <strain evidence="5">NIES-3785</strain>
        <strain evidence="4">NIES-3786</strain>
    </source>
</reference>
<dbReference type="EMBL" id="BNCP01000064">
    <property type="protein sequence ID" value="GIL91358.1"/>
    <property type="molecule type" value="Genomic_DNA"/>
</dbReference>
<feature type="region of interest" description="Disordered" evidence="2">
    <location>
        <begin position="376"/>
        <end position="400"/>
    </location>
</feature>
<dbReference type="Proteomes" id="UP000722791">
    <property type="component" value="Unassembled WGS sequence"/>
</dbReference>
<dbReference type="InterPro" id="IPR012942">
    <property type="entry name" value="SRR1-like"/>
</dbReference>
<dbReference type="OrthoDB" id="551431at2759"/>
<feature type="compositionally biased region" description="Acidic residues" evidence="2">
    <location>
        <begin position="1"/>
        <end position="10"/>
    </location>
</feature>
<dbReference type="PANTHER" id="PTHR28626:SF3">
    <property type="entry name" value="SRR1-LIKE PROTEIN"/>
    <property type="match status" value="1"/>
</dbReference>
<dbReference type="AlphaFoldDB" id="A0A8J4D3X3"/>
<evidence type="ECO:0000256" key="1">
    <source>
        <dbReference type="ARBA" id="ARBA00009856"/>
    </source>
</evidence>
<feature type="region of interest" description="Disordered" evidence="2">
    <location>
        <begin position="1"/>
        <end position="25"/>
    </location>
</feature>
<comment type="caution">
    <text evidence="4">The sequence shown here is derived from an EMBL/GenBank/DDBJ whole genome shotgun (WGS) entry which is preliminary data.</text>
</comment>
<evidence type="ECO:0000259" key="3">
    <source>
        <dbReference type="Pfam" id="PF07985"/>
    </source>
</evidence>
<evidence type="ECO:0000313" key="6">
    <source>
        <dbReference type="Proteomes" id="UP000747110"/>
    </source>
</evidence>